<dbReference type="Proteomes" id="UP000305348">
    <property type="component" value="Plasmid PP2"/>
</dbReference>
<evidence type="ECO:0000313" key="4">
    <source>
        <dbReference type="Proteomes" id="UP000305348"/>
    </source>
</evidence>
<dbReference type="EMBL" id="LT985211">
    <property type="protein sequence ID" value="SPD89463.1"/>
    <property type="molecule type" value="Genomic_DNA"/>
</dbReference>
<evidence type="ECO:0000313" key="2">
    <source>
        <dbReference type="EMBL" id="SPD89463.1"/>
    </source>
</evidence>
<dbReference type="InterPro" id="IPR021398">
    <property type="entry name" value="DUF3037"/>
</dbReference>
<reference evidence="1 3" key="1">
    <citation type="submission" date="2015-09" db="EMBL/GenBank/DDBJ databases">
        <title>Genome announcement of multiple Pseudomonas syringae strains.</title>
        <authorList>
            <person name="Thakur S."/>
            <person name="Wang P.W."/>
            <person name="Gong Y."/>
            <person name="Weir B.S."/>
            <person name="Guttman D.S."/>
        </authorList>
    </citation>
    <scope>NUCLEOTIDE SEQUENCE [LARGE SCALE GENOMIC DNA]</scope>
    <source>
        <strain evidence="1 3">ICMP17524</strain>
    </source>
</reference>
<dbReference type="PATRIC" id="fig|264451.4.peg.2280"/>
<accession>A0A0N8R6R1</accession>
<dbReference type="RefSeq" id="WP_004662079.1">
    <property type="nucleotide sequence ID" value="NZ_LIIG01000204.1"/>
</dbReference>
<protein>
    <submittedName>
        <fullName evidence="1">Conjugal transfer protein</fullName>
    </submittedName>
</protein>
<dbReference type="Proteomes" id="UP000050356">
    <property type="component" value="Unassembled WGS sequence"/>
</dbReference>
<reference evidence="2" key="3">
    <citation type="submission" date="2018-02" db="EMBL/GenBank/DDBJ databases">
        <authorList>
            <person name="Cohen D.B."/>
            <person name="Kent A.D."/>
        </authorList>
    </citation>
    <scope>NUCLEOTIDE SEQUENCE</scope>
    <source>
        <strain evidence="2">CFBP 6110</strain>
    </source>
</reference>
<dbReference type="AlphaFoldDB" id="A0A0N8R6R1"/>
<proteinExistence type="predicted"/>
<name>A0A0N8R6R1_PSESX</name>
<evidence type="ECO:0000313" key="1">
    <source>
        <dbReference type="EMBL" id="KPW98694.1"/>
    </source>
</evidence>
<gene>
    <name evidence="1" type="ORF">ALO50_200100</name>
    <name evidence="2" type="ORF">PSCFBP6110_P200045</name>
</gene>
<dbReference type="Pfam" id="PF11236">
    <property type="entry name" value="DUF3037"/>
    <property type="match status" value="1"/>
</dbReference>
<dbReference type="EMBL" id="LJQA01000186">
    <property type="protein sequence ID" value="KPW98694.1"/>
    <property type="molecule type" value="Genomic_DNA"/>
</dbReference>
<evidence type="ECO:0000313" key="3">
    <source>
        <dbReference type="Proteomes" id="UP000050356"/>
    </source>
</evidence>
<sequence>MKYACLYSIVRFAPFAETEEFANVGIVLSAPAIGRMEYRLARKNLKRVNHFFECNNLFAKAMEIAQNELDAVRTMMAAAQENQIVNHFRFLTEPKESLIRFSPMRTILVENFDATLEELFGRYIDRQGMARDRREEVMVREIRALFTDASIRSFRDETLTGELIKLHLPLVHRNEVVAAIKPLAFDQAEPSAILDHCDQWLMKFVRAEREGVIELKNVLIPVAAPAESDSPRHRKAVQIAKDSIKESGLQMVDYQATQKIATFAQSFVHG</sequence>
<reference evidence="4" key="2">
    <citation type="submission" date="2018-02" db="EMBL/GenBank/DDBJ databases">
        <authorList>
            <person name="Blom J."/>
        </authorList>
    </citation>
    <scope>NUCLEOTIDE SEQUENCE [LARGE SCALE GENOMIC DNA]</scope>
    <source>
        <strain evidence="4">CFBP 6110</strain>
        <plasmid evidence="4">pp2</plasmid>
    </source>
</reference>
<geneLocation type="plasmid" evidence="2">
    <name>PP2</name>
</geneLocation>
<organism evidence="1 3">
    <name type="scientific">Pseudomonas syringae pv. cerasicola</name>
    <dbReference type="NCBI Taxonomy" id="264451"/>
    <lineage>
        <taxon>Bacteria</taxon>
        <taxon>Pseudomonadati</taxon>
        <taxon>Pseudomonadota</taxon>
        <taxon>Gammaproteobacteria</taxon>
        <taxon>Pseudomonadales</taxon>
        <taxon>Pseudomonadaceae</taxon>
        <taxon>Pseudomonas</taxon>
        <taxon>Pseudomonas syringae</taxon>
    </lineage>
</organism>
<keyword evidence="2" id="KW-0614">Plasmid</keyword>